<dbReference type="RefSeq" id="WP_106624223.1">
    <property type="nucleotide sequence ID" value="NZ_CP032819.1"/>
</dbReference>
<dbReference type="EMBL" id="CP032819">
    <property type="protein sequence ID" value="AZS31800.1"/>
    <property type="molecule type" value="Genomic_DNA"/>
</dbReference>
<sequence>MENEKNEIFGCFVSQPTDSRWSQEKLDFIMKQGEEFRGYIWGRRGISELLKKLDRSNYGKDLELVLFQFYVKPIPELLTCLKEIEAYRKKERAIGIPIIINDENFFSKTERGRYDFLGEIILAKMNLLAEVVKRRKLDTNMSLLVSDLKKIIQEFGSEH</sequence>
<dbReference type="Proteomes" id="UP000270673">
    <property type="component" value="Chromosome"/>
</dbReference>
<organism evidence="1 2">
    <name type="scientific">Butyricimonas faecalis</name>
    <dbReference type="NCBI Taxonomy" id="2093856"/>
    <lineage>
        <taxon>Bacteria</taxon>
        <taxon>Pseudomonadati</taxon>
        <taxon>Bacteroidota</taxon>
        <taxon>Bacteroidia</taxon>
        <taxon>Bacteroidales</taxon>
        <taxon>Odoribacteraceae</taxon>
        <taxon>Butyricimonas</taxon>
    </lineage>
</organism>
<evidence type="ECO:0000313" key="1">
    <source>
        <dbReference type="EMBL" id="AZS31800.1"/>
    </source>
</evidence>
<name>A0A3Q9IR48_9BACT</name>
<accession>A0A3Q9IR48</accession>
<dbReference type="AlphaFoldDB" id="A0A3Q9IR48"/>
<protein>
    <submittedName>
        <fullName evidence="1">Uncharacterized protein</fullName>
    </submittedName>
</protein>
<keyword evidence="2" id="KW-1185">Reference proteome</keyword>
<evidence type="ECO:0000313" key="2">
    <source>
        <dbReference type="Proteomes" id="UP000270673"/>
    </source>
</evidence>
<gene>
    <name evidence="1" type="ORF">D8S85_21110</name>
</gene>
<dbReference type="KEGG" id="buy:D8S85_21110"/>
<dbReference type="OrthoDB" id="1442321at2"/>
<reference evidence="1 2" key="1">
    <citation type="submission" date="2018-10" db="EMBL/GenBank/DDBJ databases">
        <title>Butyricimonas faecalis sp. nov., isolated from human faeces and emended description of the genus Butyricimonas.</title>
        <authorList>
            <person name="Le Roy T."/>
            <person name="Van der Smissen P."/>
            <person name="Paquot A."/>
            <person name="Delzenne N."/>
            <person name="Muccioli G."/>
            <person name="Collet J.-F."/>
            <person name="Cani P.D."/>
        </authorList>
    </citation>
    <scope>NUCLEOTIDE SEQUENCE [LARGE SCALE GENOMIC DNA]</scope>
    <source>
        <strain evidence="1 2">H184</strain>
    </source>
</reference>
<proteinExistence type="predicted"/>